<dbReference type="OrthoDB" id="148346at2157"/>
<organism evidence="6 7">
    <name type="scientific">Methanosphaerula palustris (strain ATCC BAA-1556 / DSM 19958 / E1-9c)</name>
    <dbReference type="NCBI Taxonomy" id="521011"/>
    <lineage>
        <taxon>Archaea</taxon>
        <taxon>Methanobacteriati</taxon>
        <taxon>Methanobacteriota</taxon>
        <taxon>Stenosarchaea group</taxon>
        <taxon>Methanomicrobia</taxon>
        <taxon>Methanomicrobiales</taxon>
        <taxon>Methanoregulaceae</taxon>
        <taxon>Methanosphaerula</taxon>
    </lineage>
</organism>
<evidence type="ECO:0000256" key="4">
    <source>
        <dbReference type="ARBA" id="ARBA00023136"/>
    </source>
</evidence>
<evidence type="ECO:0000256" key="5">
    <source>
        <dbReference type="SAM" id="Phobius"/>
    </source>
</evidence>
<feature type="transmembrane region" description="Helical" evidence="5">
    <location>
        <begin position="91"/>
        <end position="118"/>
    </location>
</feature>
<keyword evidence="4 5" id="KW-0472">Membrane</keyword>
<dbReference type="InterPro" id="IPR007269">
    <property type="entry name" value="ICMT_MeTrfase"/>
</dbReference>
<keyword evidence="6" id="KW-0489">Methyltransferase</keyword>
<evidence type="ECO:0000256" key="3">
    <source>
        <dbReference type="ARBA" id="ARBA00022989"/>
    </source>
</evidence>
<dbReference type="Proteomes" id="UP000002457">
    <property type="component" value="Chromosome"/>
</dbReference>
<keyword evidence="3 5" id="KW-1133">Transmembrane helix</keyword>
<dbReference type="PANTHER" id="PTHR12714:SF9">
    <property type="entry name" value="PROTEIN-S-ISOPRENYLCYSTEINE O-METHYLTRANSFERASE"/>
    <property type="match status" value="1"/>
</dbReference>
<evidence type="ECO:0000313" key="7">
    <source>
        <dbReference type="Proteomes" id="UP000002457"/>
    </source>
</evidence>
<evidence type="ECO:0000313" key="6">
    <source>
        <dbReference type="EMBL" id="ACL17103.1"/>
    </source>
</evidence>
<reference evidence="6 7" key="1">
    <citation type="journal article" date="2015" name="Genome Announc.">
        <title>Complete Genome Sequence of Methanosphaerula palustris E1-9CT, a Hydrogenotrophic Methanogen Isolated from a Minerotrophic Fen Peatland.</title>
        <authorList>
            <person name="Cadillo-Quiroz H."/>
            <person name="Browne P."/>
            <person name="Kyrpides N."/>
            <person name="Woyke T."/>
            <person name="Goodwin L."/>
            <person name="Detter C."/>
            <person name="Yavitt J.B."/>
            <person name="Zinder S.H."/>
        </authorList>
    </citation>
    <scope>NUCLEOTIDE SEQUENCE [LARGE SCALE GENOMIC DNA]</scope>
    <source>
        <strain evidence="7">ATCC BAA-1556 / DSM 19958 / E1-9c</strain>
    </source>
</reference>
<dbReference type="eggNOG" id="arCOG03580">
    <property type="taxonomic scope" value="Archaea"/>
</dbReference>
<protein>
    <submittedName>
        <fullName evidence="6">Isoprenylcysteine carboxyl methyltransferase</fullName>
    </submittedName>
</protein>
<proteinExistence type="predicted"/>
<dbReference type="STRING" id="521011.Mpal_1797"/>
<sequence>MVIISQLPISASGTEALLFTIAFFGWMASEIIGAMIFPRLRRYREGTRLETKDRRSGLVVIFGLLVAIYLAFGLSLAGVALLPGWLFYPGIALMVFGVFLRQWSIALLGGFFSALVSVQEGQTIIRKGPYRYVRHPSYTGGIMIMIGIGVALLSWGAVLVLLLASCGVYGYRIHVEEKALVAKFGDEYRAYMNETKMLIPFLL</sequence>
<dbReference type="AlphaFoldDB" id="B8GK32"/>
<keyword evidence="7" id="KW-1185">Reference proteome</keyword>
<dbReference type="HOGENOM" id="CLU_065200_1_3_2"/>
<accession>B8GK32</accession>
<dbReference type="GO" id="GO:0032259">
    <property type="term" value="P:methylation"/>
    <property type="evidence" value="ECO:0007669"/>
    <property type="project" value="UniProtKB-KW"/>
</dbReference>
<evidence type="ECO:0000256" key="1">
    <source>
        <dbReference type="ARBA" id="ARBA00004141"/>
    </source>
</evidence>
<feature type="transmembrane region" description="Helical" evidence="5">
    <location>
        <begin position="138"/>
        <end position="164"/>
    </location>
</feature>
<dbReference type="PANTHER" id="PTHR12714">
    <property type="entry name" value="PROTEIN-S ISOPRENYLCYSTEINE O-METHYLTRANSFERASE"/>
    <property type="match status" value="1"/>
</dbReference>
<dbReference type="GeneID" id="7270343"/>
<dbReference type="Pfam" id="PF04140">
    <property type="entry name" value="ICMT"/>
    <property type="match status" value="1"/>
</dbReference>
<feature type="transmembrane region" description="Helical" evidence="5">
    <location>
        <begin position="58"/>
        <end position="85"/>
    </location>
</feature>
<feature type="transmembrane region" description="Helical" evidence="5">
    <location>
        <begin position="16"/>
        <end position="37"/>
    </location>
</feature>
<dbReference type="GO" id="GO:0016020">
    <property type="term" value="C:membrane"/>
    <property type="evidence" value="ECO:0007669"/>
    <property type="project" value="UniProtKB-SubCell"/>
</dbReference>
<dbReference type="EMBL" id="CP001338">
    <property type="protein sequence ID" value="ACL17103.1"/>
    <property type="molecule type" value="Genomic_DNA"/>
</dbReference>
<keyword evidence="6" id="KW-0808">Transferase</keyword>
<dbReference type="RefSeq" id="WP_012618422.1">
    <property type="nucleotide sequence ID" value="NC_011832.1"/>
</dbReference>
<evidence type="ECO:0000256" key="2">
    <source>
        <dbReference type="ARBA" id="ARBA00022692"/>
    </source>
</evidence>
<gene>
    <name evidence="6" type="ordered locus">Mpal_1797</name>
</gene>
<dbReference type="KEGG" id="mpl:Mpal_1797"/>
<dbReference type="Gene3D" id="1.20.120.1630">
    <property type="match status" value="1"/>
</dbReference>
<comment type="subcellular location">
    <subcellularLocation>
        <location evidence="1">Membrane</location>
        <topology evidence="1">Multi-pass membrane protein</topology>
    </subcellularLocation>
</comment>
<dbReference type="GO" id="GO:0004671">
    <property type="term" value="F:protein C-terminal S-isoprenylcysteine carboxyl O-methyltransferase activity"/>
    <property type="evidence" value="ECO:0007669"/>
    <property type="project" value="InterPro"/>
</dbReference>
<keyword evidence="2 5" id="KW-0812">Transmembrane</keyword>
<name>B8GK32_METPE</name>